<evidence type="ECO:0000313" key="1">
    <source>
        <dbReference type="EMBL" id="KAG5388820.1"/>
    </source>
</evidence>
<evidence type="ECO:0000313" key="2">
    <source>
        <dbReference type="Proteomes" id="UP000823674"/>
    </source>
</evidence>
<dbReference type="EMBL" id="JADBGQ010000007">
    <property type="protein sequence ID" value="KAG5388820.1"/>
    <property type="molecule type" value="Genomic_DNA"/>
</dbReference>
<reference evidence="1 2" key="1">
    <citation type="submission" date="2021-03" db="EMBL/GenBank/DDBJ databases">
        <authorList>
            <person name="King G.J."/>
            <person name="Bancroft I."/>
            <person name="Baten A."/>
            <person name="Bloomfield J."/>
            <person name="Borpatragohain P."/>
            <person name="He Z."/>
            <person name="Irish N."/>
            <person name="Irwin J."/>
            <person name="Liu K."/>
            <person name="Mauleon R.P."/>
            <person name="Moore J."/>
            <person name="Morris R."/>
            <person name="Ostergaard L."/>
            <person name="Wang B."/>
            <person name="Wells R."/>
        </authorList>
    </citation>
    <scope>NUCLEOTIDE SEQUENCE [LARGE SCALE GENOMIC DNA]</scope>
    <source>
        <strain evidence="1">R-o-18</strain>
        <tissue evidence="1">Leaf</tissue>
    </source>
</reference>
<organism evidence="1 2">
    <name type="scientific">Brassica rapa subsp. trilocularis</name>
    <dbReference type="NCBI Taxonomy" id="1813537"/>
    <lineage>
        <taxon>Eukaryota</taxon>
        <taxon>Viridiplantae</taxon>
        <taxon>Streptophyta</taxon>
        <taxon>Embryophyta</taxon>
        <taxon>Tracheophyta</taxon>
        <taxon>Spermatophyta</taxon>
        <taxon>Magnoliopsida</taxon>
        <taxon>eudicotyledons</taxon>
        <taxon>Gunneridae</taxon>
        <taxon>Pentapetalae</taxon>
        <taxon>rosids</taxon>
        <taxon>malvids</taxon>
        <taxon>Brassicales</taxon>
        <taxon>Brassicaceae</taxon>
        <taxon>Brassiceae</taxon>
        <taxon>Brassica</taxon>
    </lineage>
</organism>
<accession>A0ABQ7LS27</accession>
<proteinExistence type="predicted"/>
<gene>
    <name evidence="1" type="primary">A08g505320.1_BraROA</name>
    <name evidence="1" type="ORF">IGI04_030361</name>
</gene>
<name>A0ABQ7LS27_BRACM</name>
<comment type="caution">
    <text evidence="1">The sequence shown here is derived from an EMBL/GenBank/DDBJ whole genome shotgun (WGS) entry which is preliminary data.</text>
</comment>
<keyword evidence="2" id="KW-1185">Reference proteome</keyword>
<sequence length="177" mass="20140">MIQVKSGMIFLKPGMIFLKFGMIQVKSGMIQVKSGFAISLGLSSWPGETSFSSDSSSIWSRIWTKLQSGRSRVEPIDGPVDLPDLIGRMNLSWDVWNVLIGLVYGLGHITLLPSKKWKTSDKEKPSIFPNMEEFNLMKPNSRRLYKSYNSPQARDRLLQGLETRTRWLELGFLLNTL</sequence>
<protein>
    <submittedName>
        <fullName evidence="1">Uncharacterized protein</fullName>
    </submittedName>
</protein>
<dbReference type="Proteomes" id="UP000823674">
    <property type="component" value="Chromosome A08"/>
</dbReference>